<dbReference type="GO" id="GO:0022857">
    <property type="term" value="F:transmembrane transporter activity"/>
    <property type="evidence" value="ECO:0007669"/>
    <property type="project" value="TreeGrafter"/>
</dbReference>
<evidence type="ECO:0000313" key="9">
    <source>
        <dbReference type="Proteomes" id="UP000887226"/>
    </source>
</evidence>
<keyword evidence="5 6" id="KW-0472">Membrane</keyword>
<dbReference type="OrthoDB" id="10021397at2759"/>
<accession>A0A9P7ZB50</accession>
<dbReference type="Proteomes" id="UP000887226">
    <property type="component" value="Unassembled WGS sequence"/>
</dbReference>
<evidence type="ECO:0000256" key="6">
    <source>
        <dbReference type="SAM" id="Phobius"/>
    </source>
</evidence>
<feature type="signal peptide" evidence="7">
    <location>
        <begin position="1"/>
        <end position="17"/>
    </location>
</feature>
<dbReference type="PANTHER" id="PTHR23501">
    <property type="entry name" value="MAJOR FACILITATOR SUPERFAMILY"/>
    <property type="match status" value="1"/>
</dbReference>
<evidence type="ECO:0000256" key="7">
    <source>
        <dbReference type="SAM" id="SignalP"/>
    </source>
</evidence>
<evidence type="ECO:0000256" key="3">
    <source>
        <dbReference type="ARBA" id="ARBA00022692"/>
    </source>
</evidence>
<keyword evidence="2" id="KW-0813">Transport</keyword>
<organism evidence="8 9">
    <name type="scientific">Calycina marina</name>
    <dbReference type="NCBI Taxonomy" id="1763456"/>
    <lineage>
        <taxon>Eukaryota</taxon>
        <taxon>Fungi</taxon>
        <taxon>Dikarya</taxon>
        <taxon>Ascomycota</taxon>
        <taxon>Pezizomycotina</taxon>
        <taxon>Leotiomycetes</taxon>
        <taxon>Helotiales</taxon>
        <taxon>Pezizellaceae</taxon>
        <taxon>Calycina</taxon>
    </lineage>
</organism>
<keyword evidence="9" id="KW-1185">Reference proteome</keyword>
<reference evidence="8" key="1">
    <citation type="journal article" date="2021" name="IMA Fungus">
        <title>Genomic characterization of three marine fungi, including Emericellopsis atlantica sp. nov. with signatures of a generalist lifestyle and marine biomass degradation.</title>
        <authorList>
            <person name="Hagestad O.C."/>
            <person name="Hou L."/>
            <person name="Andersen J.H."/>
            <person name="Hansen E.H."/>
            <person name="Altermark B."/>
            <person name="Li C."/>
            <person name="Kuhnert E."/>
            <person name="Cox R.J."/>
            <person name="Crous P.W."/>
            <person name="Spatafora J.W."/>
            <person name="Lail K."/>
            <person name="Amirebrahimi M."/>
            <person name="Lipzen A."/>
            <person name="Pangilinan J."/>
            <person name="Andreopoulos W."/>
            <person name="Hayes R.D."/>
            <person name="Ng V."/>
            <person name="Grigoriev I.V."/>
            <person name="Jackson S.A."/>
            <person name="Sutton T.D.S."/>
            <person name="Dobson A.D.W."/>
            <person name="Rama T."/>
        </authorList>
    </citation>
    <scope>NUCLEOTIDE SEQUENCE</scope>
    <source>
        <strain evidence="8">TRa3180A</strain>
    </source>
</reference>
<gene>
    <name evidence="8" type="ORF">BJ878DRAFT_538156</name>
</gene>
<dbReference type="GO" id="GO:0005886">
    <property type="term" value="C:plasma membrane"/>
    <property type="evidence" value="ECO:0007669"/>
    <property type="project" value="TreeGrafter"/>
</dbReference>
<evidence type="ECO:0000256" key="2">
    <source>
        <dbReference type="ARBA" id="ARBA00022448"/>
    </source>
</evidence>
<evidence type="ECO:0000256" key="4">
    <source>
        <dbReference type="ARBA" id="ARBA00022989"/>
    </source>
</evidence>
<protein>
    <submittedName>
        <fullName evidence="8">Uncharacterized protein</fullName>
    </submittedName>
</protein>
<dbReference type="EMBL" id="MU253746">
    <property type="protein sequence ID" value="KAG9248556.1"/>
    <property type="molecule type" value="Genomic_DNA"/>
</dbReference>
<evidence type="ECO:0000313" key="8">
    <source>
        <dbReference type="EMBL" id="KAG9248556.1"/>
    </source>
</evidence>
<evidence type="ECO:0000256" key="1">
    <source>
        <dbReference type="ARBA" id="ARBA00004141"/>
    </source>
</evidence>
<dbReference type="AlphaFoldDB" id="A0A9P7ZB50"/>
<name>A0A9P7ZB50_9HELO</name>
<dbReference type="PANTHER" id="PTHR23501:SF177">
    <property type="entry name" value="MAJOR FACILITATOR SUPERFAMILY (MFS) PROFILE DOMAIN-CONTAINING PROTEIN-RELATED"/>
    <property type="match status" value="1"/>
</dbReference>
<comment type="subcellular location">
    <subcellularLocation>
        <location evidence="1">Membrane</location>
        <topology evidence="1">Multi-pass membrane protein</topology>
    </subcellularLocation>
</comment>
<feature type="chain" id="PRO_5040206991" evidence="7">
    <location>
        <begin position="18"/>
        <end position="192"/>
    </location>
</feature>
<keyword evidence="4 6" id="KW-1133">Transmembrane helix</keyword>
<evidence type="ECO:0000256" key="5">
    <source>
        <dbReference type="ARBA" id="ARBA00023136"/>
    </source>
</evidence>
<comment type="caution">
    <text evidence="8">The sequence shown here is derived from an EMBL/GenBank/DDBJ whole genome shotgun (WGS) entry which is preliminary data.</text>
</comment>
<proteinExistence type="predicted"/>
<feature type="transmembrane region" description="Helical" evidence="6">
    <location>
        <begin position="27"/>
        <end position="45"/>
    </location>
</feature>
<keyword evidence="3 6" id="KW-0812">Transmembrane</keyword>
<sequence>MASVICFILALQWGGQTKNWPDSDVIGTFVNFVVFSILFVVIEYFQGERTIILGRLLKKRLGIGLALQTAVDPSDLPSATVLVLYTAVSQTLGGALLISAGQYSFTNILATELPIRALTVDVAKVPMTGVTELRGVLSAAEMPGSINYYMDGLEVSYDVATAAIGILTLVSYGLKWVNLKAGGKKDDVDGAA</sequence>
<keyword evidence="7" id="KW-0732">Signal</keyword>